<keyword evidence="4" id="KW-0175">Coiled coil</keyword>
<keyword evidence="2" id="KW-0488">Methylation</keyword>
<dbReference type="InterPro" id="IPR045853">
    <property type="entry name" value="Pep_chain_release_fac_I_sf"/>
</dbReference>
<dbReference type="OMA" id="AVFTMMP"/>
<name>A0A0V0QVC9_PSEPJ</name>
<feature type="domain" description="Peptide chain release factor" evidence="6">
    <location>
        <begin position="112"/>
        <end position="230"/>
    </location>
</feature>
<dbReference type="PANTHER" id="PTHR43804">
    <property type="entry name" value="LD18447P"/>
    <property type="match status" value="1"/>
</dbReference>
<dbReference type="SUPFAM" id="SSF75620">
    <property type="entry name" value="Release factor"/>
    <property type="match status" value="1"/>
</dbReference>
<reference evidence="7 8" key="1">
    <citation type="journal article" date="2015" name="Sci. Rep.">
        <title>Genome of the facultative scuticociliatosis pathogen Pseudocohnilembus persalinus provides insight into its virulence through horizontal gene transfer.</title>
        <authorList>
            <person name="Xiong J."/>
            <person name="Wang G."/>
            <person name="Cheng J."/>
            <person name="Tian M."/>
            <person name="Pan X."/>
            <person name="Warren A."/>
            <person name="Jiang C."/>
            <person name="Yuan D."/>
            <person name="Miao W."/>
        </authorList>
    </citation>
    <scope>NUCLEOTIDE SEQUENCE [LARGE SCALE GENOMIC DNA]</scope>
    <source>
        <strain evidence="7">36N120E</strain>
    </source>
</reference>
<keyword evidence="3" id="KW-0648">Protein biosynthesis</keyword>
<dbReference type="Gene3D" id="3.30.70.1660">
    <property type="match status" value="2"/>
</dbReference>
<dbReference type="AlphaFoldDB" id="A0A0V0QVC9"/>
<dbReference type="Pfam" id="PF03462">
    <property type="entry name" value="PCRF"/>
    <property type="match status" value="1"/>
</dbReference>
<dbReference type="InterPro" id="IPR000352">
    <property type="entry name" value="Pep_chain_release_fac_I"/>
</dbReference>
<dbReference type="Gene3D" id="3.30.160.20">
    <property type="match status" value="1"/>
</dbReference>
<protein>
    <recommendedName>
        <fullName evidence="6">Peptide chain release factor domain-containing protein</fullName>
    </recommendedName>
</protein>
<dbReference type="SMART" id="SM00937">
    <property type="entry name" value="PCRF"/>
    <property type="match status" value="1"/>
</dbReference>
<evidence type="ECO:0000256" key="4">
    <source>
        <dbReference type="SAM" id="Coils"/>
    </source>
</evidence>
<accession>A0A0V0QVC9</accession>
<dbReference type="PANTHER" id="PTHR43804:SF7">
    <property type="entry name" value="LD18447P"/>
    <property type="match status" value="1"/>
</dbReference>
<dbReference type="InterPro" id="IPR005139">
    <property type="entry name" value="PCRF"/>
</dbReference>
<evidence type="ECO:0000256" key="3">
    <source>
        <dbReference type="ARBA" id="ARBA00022917"/>
    </source>
</evidence>
<evidence type="ECO:0000256" key="1">
    <source>
        <dbReference type="ARBA" id="ARBA00010835"/>
    </source>
</evidence>
<dbReference type="Pfam" id="PF00472">
    <property type="entry name" value="RF-1"/>
    <property type="match status" value="1"/>
</dbReference>
<feature type="coiled-coil region" evidence="4">
    <location>
        <begin position="117"/>
        <end position="148"/>
    </location>
</feature>
<comment type="caution">
    <text evidence="7">The sequence shown here is derived from an EMBL/GenBank/DDBJ whole genome shotgun (WGS) entry which is preliminary data.</text>
</comment>
<dbReference type="InParanoid" id="A0A0V0QVC9"/>
<evidence type="ECO:0000313" key="7">
    <source>
        <dbReference type="EMBL" id="KRX06010.1"/>
    </source>
</evidence>
<dbReference type="EMBL" id="LDAU01000102">
    <property type="protein sequence ID" value="KRX06010.1"/>
    <property type="molecule type" value="Genomic_DNA"/>
</dbReference>
<keyword evidence="8" id="KW-1185">Reference proteome</keyword>
<comment type="similarity">
    <text evidence="1">Belongs to the prokaryotic/mitochondrial release factor family.</text>
</comment>
<evidence type="ECO:0000256" key="5">
    <source>
        <dbReference type="SAM" id="MobiDB-lite"/>
    </source>
</evidence>
<evidence type="ECO:0000256" key="2">
    <source>
        <dbReference type="ARBA" id="ARBA00022481"/>
    </source>
</evidence>
<dbReference type="FunCoup" id="A0A0V0QVC9">
    <property type="interactions" value="318"/>
</dbReference>
<dbReference type="GO" id="GO:0005737">
    <property type="term" value="C:cytoplasm"/>
    <property type="evidence" value="ECO:0007669"/>
    <property type="project" value="UniProtKB-ARBA"/>
</dbReference>
<sequence>MFKKLFKSQQIFLLQQKQFNKSIFNSFQFNFASVQELKNDFKITELQQTLFQRLSVVNEEFIKINQILTSSSEEYSNDEKEQYRSRLNEIQYINDIYTRMKEQFQVYNGIQKNIKDNEEDEDMLDLIQEELEDNQDKLQMLQEEAIDNLVQKDKYDACQEITIEVRPGVGGSESSLFSEDVFHMYEAYCTSQGWSVKQDQFQRDMSINKGCKLGILKVMGQDCYKRLKAESGIHKVIRVPETEKAGRLHSSTISVVVLPIIPLDFKIDEKDLKFEYMRAQGAGGQHVNKVSSACRATHIATGLSVLIQESRQQHNNKAKAVEILKEKLFQIEVLKHQQMVSSDRQEQMGSGDRSDKIRTYNFPQSRITDHRTNLTLYNIEKMMAGEFLDEFIDTYIEKVQNQKIQTFLKELEQEKLKLNKK</sequence>
<dbReference type="Gene3D" id="6.10.140.1950">
    <property type="match status" value="1"/>
</dbReference>
<gene>
    <name evidence="7" type="ORF">PPERSA_01088</name>
</gene>
<proteinExistence type="inferred from homology"/>
<dbReference type="GO" id="GO:0003747">
    <property type="term" value="F:translation release factor activity"/>
    <property type="evidence" value="ECO:0007669"/>
    <property type="project" value="InterPro"/>
</dbReference>
<feature type="region of interest" description="Disordered" evidence="5">
    <location>
        <begin position="340"/>
        <end position="360"/>
    </location>
</feature>
<dbReference type="OrthoDB" id="2019491at2759"/>
<organism evidence="7 8">
    <name type="scientific">Pseudocohnilembus persalinus</name>
    <name type="common">Ciliate</name>
    <dbReference type="NCBI Taxonomy" id="266149"/>
    <lineage>
        <taxon>Eukaryota</taxon>
        <taxon>Sar</taxon>
        <taxon>Alveolata</taxon>
        <taxon>Ciliophora</taxon>
        <taxon>Intramacronucleata</taxon>
        <taxon>Oligohymenophorea</taxon>
        <taxon>Scuticociliatia</taxon>
        <taxon>Philasterida</taxon>
        <taxon>Pseudocohnilembidae</taxon>
        <taxon>Pseudocohnilembus</taxon>
    </lineage>
</organism>
<evidence type="ECO:0000259" key="6">
    <source>
        <dbReference type="SMART" id="SM00937"/>
    </source>
</evidence>
<dbReference type="InterPro" id="IPR050057">
    <property type="entry name" value="Prokaryotic/Mito_RF"/>
</dbReference>
<evidence type="ECO:0000313" key="8">
    <source>
        <dbReference type="Proteomes" id="UP000054937"/>
    </source>
</evidence>
<dbReference type="Proteomes" id="UP000054937">
    <property type="component" value="Unassembled WGS sequence"/>
</dbReference>